<dbReference type="AlphaFoldDB" id="A0A7R9HBC4"/>
<evidence type="ECO:0000313" key="1">
    <source>
        <dbReference type="EMBL" id="CAD7413065.1"/>
    </source>
</evidence>
<proteinExistence type="predicted"/>
<protein>
    <recommendedName>
        <fullName evidence="2">DUF659 domain-containing protein</fullName>
    </recommendedName>
</protein>
<evidence type="ECO:0008006" key="2">
    <source>
        <dbReference type="Google" id="ProtNLM"/>
    </source>
</evidence>
<name>A0A7R9HBC4_TIMPO</name>
<reference evidence="1" key="1">
    <citation type="submission" date="2020-11" db="EMBL/GenBank/DDBJ databases">
        <authorList>
            <person name="Tran Van P."/>
        </authorList>
    </citation>
    <scope>NUCLEOTIDE SEQUENCE</scope>
</reference>
<sequence length="156" mass="17456">MSEALGRQAILNEWRIHLRSLVGQLNIPYSTVYNIVYIANIVVSKLDSTGPSSLHLIASRVLKVANSSTIARVVRDSLRVLWPSENNDEKFMVLLTDSAAYMLKAGASLKVFYPKLIHVTCLAHTVYSRRTHSCTVPKYKCCNFIISESSFAHSNI</sequence>
<gene>
    <name evidence="1" type="ORF">TPSB3V08_LOCUS8786</name>
</gene>
<accession>A0A7R9HBC4</accession>
<organism evidence="1">
    <name type="scientific">Timema poppense</name>
    <name type="common">Walking stick</name>
    <dbReference type="NCBI Taxonomy" id="170557"/>
    <lineage>
        <taxon>Eukaryota</taxon>
        <taxon>Metazoa</taxon>
        <taxon>Ecdysozoa</taxon>
        <taxon>Arthropoda</taxon>
        <taxon>Hexapoda</taxon>
        <taxon>Insecta</taxon>
        <taxon>Pterygota</taxon>
        <taxon>Neoptera</taxon>
        <taxon>Polyneoptera</taxon>
        <taxon>Phasmatodea</taxon>
        <taxon>Timematodea</taxon>
        <taxon>Timematoidea</taxon>
        <taxon>Timematidae</taxon>
        <taxon>Timema</taxon>
    </lineage>
</organism>
<dbReference type="EMBL" id="OD006527">
    <property type="protein sequence ID" value="CAD7413065.1"/>
    <property type="molecule type" value="Genomic_DNA"/>
</dbReference>